<evidence type="ECO:0000259" key="2">
    <source>
        <dbReference type="Pfam" id="PF13231"/>
    </source>
</evidence>
<feature type="transmembrane region" description="Helical" evidence="1">
    <location>
        <begin position="12"/>
        <end position="34"/>
    </location>
</feature>
<organism evidence="3 4">
    <name type="scientific">Candidatus Tokpelaia hoelldobleri</name>
    <dbReference type="NCBI Taxonomy" id="1902579"/>
    <lineage>
        <taxon>Bacteria</taxon>
        <taxon>Pseudomonadati</taxon>
        <taxon>Pseudomonadota</taxon>
        <taxon>Alphaproteobacteria</taxon>
        <taxon>Hyphomicrobiales</taxon>
        <taxon>Candidatus Tokpelaia</taxon>
    </lineage>
</organism>
<keyword evidence="3" id="KW-0808">Transferase</keyword>
<accession>A0A1U9JTE8</accession>
<reference evidence="3 4" key="1">
    <citation type="journal article" date="2010" name="Science">
        <title>Genomic comparison of the ants Camponotus floridanus and Harpegnathos saltator.</title>
        <authorList>
            <person name="Bonasio R."/>
            <person name="Zhang G."/>
            <person name="Ye C."/>
            <person name="Mutti N.S."/>
            <person name="Fang X."/>
            <person name="Qin N."/>
            <person name="Donahue G."/>
            <person name="Yang P."/>
            <person name="Li Q."/>
            <person name="Li C."/>
            <person name="Zhang P."/>
            <person name="Huang Z."/>
            <person name="Berger S.L."/>
            <person name="Reinberg D."/>
            <person name="Wang J."/>
            <person name="Liebig J."/>
        </authorList>
    </citation>
    <scope>NUCLEOTIDE SEQUENCE [LARGE SCALE GENOMIC DNA]</scope>
    <source>
        <strain evidence="3 4">Hsal</strain>
    </source>
</reference>
<gene>
    <name evidence="3" type="ORF">BHV28_04220</name>
</gene>
<feature type="transmembrane region" description="Helical" evidence="1">
    <location>
        <begin position="324"/>
        <end position="340"/>
    </location>
</feature>
<feature type="transmembrane region" description="Helical" evidence="1">
    <location>
        <begin position="159"/>
        <end position="192"/>
    </location>
</feature>
<protein>
    <submittedName>
        <fullName evidence="3">Dolichyl-phosphate-mannose-protein mannosyltransferase</fullName>
    </submittedName>
</protein>
<keyword evidence="1" id="KW-0472">Membrane</keyword>
<name>A0A1U9JTE8_9HYPH</name>
<evidence type="ECO:0000313" key="4">
    <source>
        <dbReference type="Proteomes" id="UP000188912"/>
    </source>
</evidence>
<keyword evidence="4" id="KW-1185">Reference proteome</keyword>
<evidence type="ECO:0000313" key="3">
    <source>
        <dbReference type="EMBL" id="AQS41135.1"/>
    </source>
</evidence>
<keyword evidence="1" id="KW-1133">Transmembrane helix</keyword>
<feature type="transmembrane region" description="Helical" evidence="1">
    <location>
        <begin position="296"/>
        <end position="318"/>
    </location>
</feature>
<feature type="transmembrane region" description="Helical" evidence="1">
    <location>
        <begin position="255"/>
        <end position="276"/>
    </location>
</feature>
<feature type="domain" description="Glycosyltransferase RgtA/B/C/D-like" evidence="2">
    <location>
        <begin position="60"/>
        <end position="220"/>
    </location>
</feature>
<dbReference type="InterPro" id="IPR038731">
    <property type="entry name" value="RgtA/B/C-like"/>
</dbReference>
<proteinExistence type="predicted"/>
<keyword evidence="3" id="KW-0328">Glycosyltransferase</keyword>
<dbReference type="AlphaFoldDB" id="A0A1U9JTE8"/>
<dbReference type="Proteomes" id="UP000188912">
    <property type="component" value="Chromosome"/>
</dbReference>
<dbReference type="EMBL" id="CP017315">
    <property type="protein sequence ID" value="AQS41135.1"/>
    <property type="molecule type" value="Genomic_DNA"/>
</dbReference>
<feature type="transmembrane region" description="Helical" evidence="1">
    <location>
        <begin position="204"/>
        <end position="224"/>
    </location>
</feature>
<evidence type="ECO:0000256" key="1">
    <source>
        <dbReference type="SAM" id="Phobius"/>
    </source>
</evidence>
<feature type="transmembrane region" description="Helical" evidence="1">
    <location>
        <begin position="87"/>
        <end position="103"/>
    </location>
</feature>
<sequence>MSSANPVSSGRFSLYAIVFVVLYFAFEACLVSLASRGAGLDDAELASNLSFWNWGYGGSQPPLYTWIAHGLTQIFGLHLAVLQGLKFTLLASIFLAVYAGLRFFDVPRGLAACAMLSMFLSPDIGWNSQYTLTHSVMGTAGAAWCFASLAGFIKKRSWIWAVLFGLSIASAILGKYNGVFFVLALLIAGFALPQTRRVLKIRTFVLTLPVAILAMAPALVFMAMNPAGVLQRTSKFKAGQSGNMALDRLTGLLDFAVAGLSFAAVALVVTLVIWLINRKKKGRGETTASIQLTTRFIGVVLLAGFVLMGLMIVVFGVTHVRARWLQPVLFLIPVWFTLLFGQMRWRIAKGFGIAGFIAALLVPPILLNNIRLNLIDRKEPVQNFDYPALEQALKREGPVATILASRNLMSGNIRLLDPAIKTLTAEVPNASQRLARPLVVLWEGAPAMPSRLRQLMENAGISSQPPVRSFVLHSRGWSAVDHMIYYIYVP</sequence>
<keyword evidence="1" id="KW-0812">Transmembrane</keyword>
<reference evidence="3 4" key="2">
    <citation type="journal article" date="2016" name="Sci. Rep.">
        <title>The genome of Rhizobiales bacteria in predatory ants reveals urease gene functions but no genes for nitrogen fixation.</title>
        <authorList>
            <person name="Neuvonen M.M."/>
            <person name="Tamarit D."/>
            <person name="Naslund K."/>
            <person name="Liebig J."/>
            <person name="Feldhaar H."/>
            <person name="Moran N.A."/>
            <person name="Guy L."/>
            <person name="Andersson S.G."/>
        </authorList>
    </citation>
    <scope>NUCLEOTIDE SEQUENCE [LARGE SCALE GENOMIC DNA]</scope>
    <source>
        <strain evidence="3 4">Hsal</strain>
    </source>
</reference>
<dbReference type="STRING" id="1902579.BHV28_04220"/>
<feature type="transmembrane region" description="Helical" evidence="1">
    <location>
        <begin position="133"/>
        <end position="153"/>
    </location>
</feature>
<dbReference type="KEGG" id="thd:BHV28_04220"/>
<dbReference type="Pfam" id="PF13231">
    <property type="entry name" value="PMT_2"/>
    <property type="match status" value="1"/>
</dbReference>
<dbReference type="GO" id="GO:0016757">
    <property type="term" value="F:glycosyltransferase activity"/>
    <property type="evidence" value="ECO:0007669"/>
    <property type="project" value="UniProtKB-KW"/>
</dbReference>
<feature type="transmembrane region" description="Helical" evidence="1">
    <location>
        <begin position="347"/>
        <end position="367"/>
    </location>
</feature>